<evidence type="ECO:0000256" key="1">
    <source>
        <dbReference type="SAM" id="MobiDB-lite"/>
    </source>
</evidence>
<proteinExistence type="predicted"/>
<organism evidence="2">
    <name type="scientific">Siphoviridae sp. ctwHj1</name>
    <dbReference type="NCBI Taxonomy" id="2825727"/>
    <lineage>
        <taxon>Viruses</taxon>
        <taxon>Duplodnaviria</taxon>
        <taxon>Heunggongvirae</taxon>
        <taxon>Uroviricota</taxon>
        <taxon>Caudoviricetes</taxon>
    </lineage>
</organism>
<reference evidence="2" key="1">
    <citation type="journal article" date="2021" name="Proc. Natl. Acad. Sci. U.S.A.">
        <title>A Catalog of Tens of Thousands of Viruses from Human Metagenomes Reveals Hidden Associations with Chronic Diseases.</title>
        <authorList>
            <person name="Tisza M.J."/>
            <person name="Buck C.B."/>
        </authorList>
    </citation>
    <scope>NUCLEOTIDE SEQUENCE</scope>
    <source>
        <strain evidence="2">CtwHj1</strain>
    </source>
</reference>
<sequence>MQISSLAPSKSPTTGFFIGIGTPIQTSIGERLWLKHSSASKPGIRSTAERSDTFSIHPQP</sequence>
<name>A0A8S5U6A7_9CAUD</name>
<protein>
    <submittedName>
        <fullName evidence="2">Uncharacterized protein</fullName>
    </submittedName>
</protein>
<evidence type="ECO:0000313" key="2">
    <source>
        <dbReference type="EMBL" id="DAF89918.1"/>
    </source>
</evidence>
<feature type="region of interest" description="Disordered" evidence="1">
    <location>
        <begin position="39"/>
        <end position="60"/>
    </location>
</feature>
<accession>A0A8S5U6A7</accession>
<dbReference type="EMBL" id="BK016018">
    <property type="protein sequence ID" value="DAF89918.1"/>
    <property type="molecule type" value="Genomic_DNA"/>
</dbReference>